<accession>A0A9P4Q2L8</accession>
<protein>
    <submittedName>
        <fullName evidence="1">Uncharacterized protein</fullName>
    </submittedName>
</protein>
<evidence type="ECO:0000313" key="1">
    <source>
        <dbReference type="EMBL" id="KAF2717236.1"/>
    </source>
</evidence>
<evidence type="ECO:0000313" key="2">
    <source>
        <dbReference type="Proteomes" id="UP000799441"/>
    </source>
</evidence>
<dbReference type="EMBL" id="MU003848">
    <property type="protein sequence ID" value="KAF2717236.1"/>
    <property type="molecule type" value="Genomic_DNA"/>
</dbReference>
<sequence>MGSQYEQTSDLQSLGLLYQDFDLYCEADINGVPPSTCRAFPKDPSKWQHLVRAEDYLIADNPQYLEHMRKQQLGLAEVSALETNMAAQLLAGVEASVATDRYLCVSQANRAVSPEQATGKGLPTFNPVMPDKQQHDHNQTLDFETFMKAKWAQKGPPAVWSEDFIHRYAQICRSSLATTQERSTNTSSTIGEVYRGRIVDTQTHIDRLTRREVLKQLDRNR</sequence>
<reference evidence="1" key="1">
    <citation type="journal article" date="2020" name="Stud. Mycol.">
        <title>101 Dothideomycetes genomes: a test case for predicting lifestyles and emergence of pathogens.</title>
        <authorList>
            <person name="Haridas S."/>
            <person name="Albert R."/>
            <person name="Binder M."/>
            <person name="Bloem J."/>
            <person name="Labutti K."/>
            <person name="Salamov A."/>
            <person name="Andreopoulos B."/>
            <person name="Baker S."/>
            <person name="Barry K."/>
            <person name="Bills G."/>
            <person name="Bluhm B."/>
            <person name="Cannon C."/>
            <person name="Castanera R."/>
            <person name="Culley D."/>
            <person name="Daum C."/>
            <person name="Ezra D."/>
            <person name="Gonzalez J."/>
            <person name="Henrissat B."/>
            <person name="Kuo A."/>
            <person name="Liang C."/>
            <person name="Lipzen A."/>
            <person name="Lutzoni F."/>
            <person name="Magnuson J."/>
            <person name="Mondo S."/>
            <person name="Nolan M."/>
            <person name="Ohm R."/>
            <person name="Pangilinan J."/>
            <person name="Park H.-J."/>
            <person name="Ramirez L."/>
            <person name="Alfaro M."/>
            <person name="Sun H."/>
            <person name="Tritt A."/>
            <person name="Yoshinaga Y."/>
            <person name="Zwiers L.-H."/>
            <person name="Turgeon B."/>
            <person name="Goodwin S."/>
            <person name="Spatafora J."/>
            <person name="Crous P."/>
            <person name="Grigoriev I."/>
        </authorList>
    </citation>
    <scope>NUCLEOTIDE SEQUENCE</scope>
    <source>
        <strain evidence="1">CBS 116435</strain>
    </source>
</reference>
<keyword evidence="2" id="KW-1185">Reference proteome</keyword>
<name>A0A9P4Q2L8_9PEZI</name>
<dbReference type="Proteomes" id="UP000799441">
    <property type="component" value="Unassembled WGS sequence"/>
</dbReference>
<proteinExistence type="predicted"/>
<gene>
    <name evidence="1" type="ORF">K431DRAFT_334478</name>
</gene>
<comment type="caution">
    <text evidence="1">The sequence shown here is derived from an EMBL/GenBank/DDBJ whole genome shotgun (WGS) entry which is preliminary data.</text>
</comment>
<organism evidence="1 2">
    <name type="scientific">Polychaeton citri CBS 116435</name>
    <dbReference type="NCBI Taxonomy" id="1314669"/>
    <lineage>
        <taxon>Eukaryota</taxon>
        <taxon>Fungi</taxon>
        <taxon>Dikarya</taxon>
        <taxon>Ascomycota</taxon>
        <taxon>Pezizomycotina</taxon>
        <taxon>Dothideomycetes</taxon>
        <taxon>Dothideomycetidae</taxon>
        <taxon>Capnodiales</taxon>
        <taxon>Capnodiaceae</taxon>
        <taxon>Polychaeton</taxon>
    </lineage>
</organism>
<dbReference type="AlphaFoldDB" id="A0A9P4Q2L8"/>